<evidence type="ECO:0000259" key="6">
    <source>
        <dbReference type="Pfam" id="PF08281"/>
    </source>
</evidence>
<dbReference type="EMBL" id="AQHV01000011">
    <property type="protein sequence ID" value="KKB56109.1"/>
    <property type="molecule type" value="Genomic_DNA"/>
</dbReference>
<keyword evidence="3" id="KW-0731">Sigma factor</keyword>
<dbReference type="Pfam" id="PF04542">
    <property type="entry name" value="Sigma70_r2"/>
    <property type="match status" value="1"/>
</dbReference>
<comment type="caution">
    <text evidence="7">The sequence shown here is derived from an EMBL/GenBank/DDBJ whole genome shotgun (WGS) entry which is preliminary data.</text>
</comment>
<proteinExistence type="inferred from homology"/>
<dbReference type="PANTHER" id="PTHR43133">
    <property type="entry name" value="RNA POLYMERASE ECF-TYPE SIGMA FACTO"/>
    <property type="match status" value="1"/>
</dbReference>
<evidence type="ECO:0000256" key="3">
    <source>
        <dbReference type="ARBA" id="ARBA00023082"/>
    </source>
</evidence>
<dbReference type="InterPro" id="IPR039425">
    <property type="entry name" value="RNA_pol_sigma-70-like"/>
</dbReference>
<dbReference type="NCBIfam" id="TIGR02937">
    <property type="entry name" value="sigma70-ECF"/>
    <property type="match status" value="1"/>
</dbReference>
<dbReference type="InterPro" id="IPR007627">
    <property type="entry name" value="RNA_pol_sigma70_r2"/>
</dbReference>
<dbReference type="Gene3D" id="1.10.1740.10">
    <property type="match status" value="1"/>
</dbReference>
<comment type="similarity">
    <text evidence="1">Belongs to the sigma-70 factor family. ECF subfamily.</text>
</comment>
<reference evidence="7 8" key="1">
    <citation type="submission" date="2013-04" db="EMBL/GenBank/DDBJ databases">
        <title>The Genome Sequence of Parabacteroides goldsteinii DSM 19448.</title>
        <authorList>
            <consortium name="The Broad Institute Genomics Platform"/>
            <person name="Earl A."/>
            <person name="Ward D."/>
            <person name="Feldgarden M."/>
            <person name="Gevers D."/>
            <person name="Martens E."/>
            <person name="Sakamoto M."/>
            <person name="Benno Y."/>
            <person name="Song Y."/>
            <person name="Liu C."/>
            <person name="Lee J."/>
            <person name="Bolanos M."/>
            <person name="Vaisanen M.L."/>
            <person name="Finegold S.M."/>
            <person name="Walker B."/>
            <person name="Young S."/>
            <person name="Zeng Q."/>
            <person name="Gargeya S."/>
            <person name="Fitzgerald M."/>
            <person name="Haas B."/>
            <person name="Abouelleil A."/>
            <person name="Allen A.W."/>
            <person name="Alvarado L."/>
            <person name="Arachchi H.M."/>
            <person name="Berlin A.M."/>
            <person name="Chapman S.B."/>
            <person name="Gainer-Dewar J."/>
            <person name="Goldberg J."/>
            <person name="Griggs A."/>
            <person name="Gujja S."/>
            <person name="Hansen M."/>
            <person name="Howarth C."/>
            <person name="Imamovic A."/>
            <person name="Ireland A."/>
            <person name="Larimer J."/>
            <person name="McCowan C."/>
            <person name="Murphy C."/>
            <person name="Pearson M."/>
            <person name="Poon T.W."/>
            <person name="Priest M."/>
            <person name="Roberts A."/>
            <person name="Saif S."/>
            <person name="Shea T."/>
            <person name="Sisk P."/>
            <person name="Sykes S."/>
            <person name="Wortman J."/>
            <person name="Nusbaum C."/>
            <person name="Birren B."/>
        </authorList>
    </citation>
    <scope>NUCLEOTIDE SEQUENCE [LARGE SCALE GENOMIC DNA]</scope>
    <source>
        <strain evidence="7 8">DSM 19448</strain>
    </source>
</reference>
<dbReference type="SUPFAM" id="SSF88946">
    <property type="entry name" value="Sigma2 domain of RNA polymerase sigma factors"/>
    <property type="match status" value="1"/>
</dbReference>
<keyword evidence="2" id="KW-0805">Transcription regulation</keyword>
<keyword evidence="4" id="KW-0804">Transcription</keyword>
<evidence type="ECO:0000313" key="8">
    <source>
        <dbReference type="Proteomes" id="UP000033047"/>
    </source>
</evidence>
<dbReference type="STRING" id="927665.HMPREF1535_02082"/>
<feature type="domain" description="RNA polymerase sigma factor 70 region 4 type 2" evidence="6">
    <location>
        <begin position="108"/>
        <end position="159"/>
    </location>
</feature>
<dbReference type="Pfam" id="PF08281">
    <property type="entry name" value="Sigma70_r4_2"/>
    <property type="match status" value="1"/>
</dbReference>
<dbReference type="InterPro" id="IPR014284">
    <property type="entry name" value="RNA_pol_sigma-70_dom"/>
</dbReference>
<evidence type="ECO:0000313" key="7">
    <source>
        <dbReference type="EMBL" id="KKB56109.1"/>
    </source>
</evidence>
<dbReference type="InterPro" id="IPR013324">
    <property type="entry name" value="RNA_pol_sigma_r3/r4-like"/>
</dbReference>
<dbReference type="GO" id="GO:0006352">
    <property type="term" value="P:DNA-templated transcription initiation"/>
    <property type="evidence" value="ECO:0007669"/>
    <property type="project" value="InterPro"/>
</dbReference>
<dbReference type="InterPro" id="IPR036388">
    <property type="entry name" value="WH-like_DNA-bd_sf"/>
</dbReference>
<evidence type="ECO:0000256" key="2">
    <source>
        <dbReference type="ARBA" id="ARBA00023015"/>
    </source>
</evidence>
<sequence length="169" mass="19838">MNRIQFQQRLLGLQDHMMNFAIKLTANRDDALDLLQDTTLKVLDNQEKFVDNVNFTGWVMTVMRNLFINNYHKIVREQTVVDQNTDLYNLNITNDSISGSPDKVYQIQEITKAVTELNDEVKIPFSLFLNGYKYHEIAEQLNLPLGTVKSRIFFARKELQQKLKDYQYA</sequence>
<accession>A0A0F5JEC7</accession>
<evidence type="ECO:0000259" key="5">
    <source>
        <dbReference type="Pfam" id="PF04542"/>
    </source>
</evidence>
<name>A0A0F5JEC7_9BACT</name>
<dbReference type="InterPro" id="IPR013249">
    <property type="entry name" value="RNA_pol_sigma70_r4_t2"/>
</dbReference>
<dbReference type="AlphaFoldDB" id="A0A0F5JEC7"/>
<dbReference type="GO" id="GO:0003677">
    <property type="term" value="F:DNA binding"/>
    <property type="evidence" value="ECO:0007669"/>
    <property type="project" value="InterPro"/>
</dbReference>
<evidence type="ECO:0000256" key="1">
    <source>
        <dbReference type="ARBA" id="ARBA00010641"/>
    </source>
</evidence>
<dbReference type="GO" id="GO:0016987">
    <property type="term" value="F:sigma factor activity"/>
    <property type="evidence" value="ECO:0007669"/>
    <property type="project" value="UniProtKB-KW"/>
</dbReference>
<dbReference type="Gene3D" id="1.10.10.10">
    <property type="entry name" value="Winged helix-like DNA-binding domain superfamily/Winged helix DNA-binding domain"/>
    <property type="match status" value="1"/>
</dbReference>
<dbReference type="SUPFAM" id="SSF88659">
    <property type="entry name" value="Sigma3 and sigma4 domains of RNA polymerase sigma factors"/>
    <property type="match status" value="1"/>
</dbReference>
<protein>
    <submittedName>
        <fullName evidence="7">Sigma-70 family RNA polymerase sigma factor</fullName>
    </submittedName>
</protein>
<organism evidence="7 8">
    <name type="scientific">Parabacteroides goldsteinii DSM 19448 = WAL 12034</name>
    <dbReference type="NCBI Taxonomy" id="927665"/>
    <lineage>
        <taxon>Bacteria</taxon>
        <taxon>Pseudomonadati</taxon>
        <taxon>Bacteroidota</taxon>
        <taxon>Bacteroidia</taxon>
        <taxon>Bacteroidales</taxon>
        <taxon>Tannerellaceae</taxon>
        <taxon>Parabacteroides</taxon>
    </lineage>
</organism>
<dbReference type="InterPro" id="IPR013325">
    <property type="entry name" value="RNA_pol_sigma_r2"/>
</dbReference>
<feature type="domain" description="RNA polymerase sigma-70 region 2" evidence="5">
    <location>
        <begin position="15"/>
        <end position="72"/>
    </location>
</feature>
<dbReference type="RefSeq" id="WP_046146041.1">
    <property type="nucleotide sequence ID" value="NZ_KQ033912.1"/>
</dbReference>
<dbReference type="PANTHER" id="PTHR43133:SF25">
    <property type="entry name" value="RNA POLYMERASE SIGMA FACTOR RFAY-RELATED"/>
    <property type="match status" value="1"/>
</dbReference>
<dbReference type="PATRIC" id="fig|927665.4.peg.2135"/>
<gene>
    <name evidence="7" type="ORF">HMPREF1535_02082</name>
</gene>
<evidence type="ECO:0000256" key="4">
    <source>
        <dbReference type="ARBA" id="ARBA00023163"/>
    </source>
</evidence>
<dbReference type="Proteomes" id="UP000033047">
    <property type="component" value="Unassembled WGS sequence"/>
</dbReference>
<dbReference type="HOGENOM" id="CLU_047691_1_4_10"/>